<organism evidence="2">
    <name type="scientific">marine sediment metagenome</name>
    <dbReference type="NCBI Taxonomy" id="412755"/>
    <lineage>
        <taxon>unclassified sequences</taxon>
        <taxon>metagenomes</taxon>
        <taxon>ecological metagenomes</taxon>
    </lineage>
</organism>
<dbReference type="GO" id="GO:0003677">
    <property type="term" value="F:DNA binding"/>
    <property type="evidence" value="ECO:0007669"/>
    <property type="project" value="InterPro"/>
</dbReference>
<dbReference type="InterPro" id="IPR007560">
    <property type="entry name" value="Restrct_endonuc_IV_Mrr"/>
</dbReference>
<accession>X0T9V0</accession>
<sequence>MTTKTIPEQMVLEITLADPKAIEIVENLPDDRRDSIIEKYIILGDMVVTHASISTSKESVENFFSPLKQDIDLIRKQLARIVPTVMTPAKKGEMTADAIFDSFQDHFMDDSFEDVSRIGKYADILATMTDTPVLIEVKDYSETVPSSQVDKFWRDMEHRDTKYGIFISMRSRISKCSSCINLKHNLNRTAVFVVNSELNWSGHLFAFYIVKKLIELETLKKKEVPTEDIDKTLLRINDIIQEIQKTSEILDGITTTANSLKEKCIQDLDKI</sequence>
<feature type="domain" description="Restriction endonuclease type IV Mrr" evidence="1">
    <location>
        <begin position="116"/>
        <end position="170"/>
    </location>
</feature>
<dbReference type="Pfam" id="PF04471">
    <property type="entry name" value="Mrr_cat"/>
    <property type="match status" value="1"/>
</dbReference>
<name>X0T9V0_9ZZZZ</name>
<evidence type="ECO:0000313" key="2">
    <source>
        <dbReference type="EMBL" id="GAF72860.1"/>
    </source>
</evidence>
<comment type="caution">
    <text evidence="2">The sequence shown here is derived from an EMBL/GenBank/DDBJ whole genome shotgun (WGS) entry which is preliminary data.</text>
</comment>
<protein>
    <recommendedName>
        <fullName evidence="1">Restriction endonuclease type IV Mrr domain-containing protein</fullName>
    </recommendedName>
</protein>
<dbReference type="EMBL" id="BARS01002791">
    <property type="protein sequence ID" value="GAF72860.1"/>
    <property type="molecule type" value="Genomic_DNA"/>
</dbReference>
<dbReference type="AlphaFoldDB" id="X0T9V0"/>
<gene>
    <name evidence="2" type="ORF">S01H1_05355</name>
</gene>
<evidence type="ECO:0000259" key="1">
    <source>
        <dbReference type="Pfam" id="PF04471"/>
    </source>
</evidence>
<proteinExistence type="predicted"/>
<feature type="non-terminal residue" evidence="2">
    <location>
        <position position="271"/>
    </location>
</feature>
<reference evidence="2" key="1">
    <citation type="journal article" date="2014" name="Front. Microbiol.">
        <title>High frequency of phylogenetically diverse reductive dehalogenase-homologous genes in deep subseafloor sedimentary metagenomes.</title>
        <authorList>
            <person name="Kawai M."/>
            <person name="Futagami T."/>
            <person name="Toyoda A."/>
            <person name="Takaki Y."/>
            <person name="Nishi S."/>
            <person name="Hori S."/>
            <person name="Arai W."/>
            <person name="Tsubouchi T."/>
            <person name="Morono Y."/>
            <person name="Uchiyama I."/>
            <person name="Ito T."/>
            <person name="Fujiyama A."/>
            <person name="Inagaki F."/>
            <person name="Takami H."/>
        </authorList>
    </citation>
    <scope>NUCLEOTIDE SEQUENCE</scope>
    <source>
        <strain evidence="2">Expedition CK06-06</strain>
    </source>
</reference>
<dbReference type="GO" id="GO:0009307">
    <property type="term" value="P:DNA restriction-modification system"/>
    <property type="evidence" value="ECO:0007669"/>
    <property type="project" value="InterPro"/>
</dbReference>
<dbReference type="GO" id="GO:0004519">
    <property type="term" value="F:endonuclease activity"/>
    <property type="evidence" value="ECO:0007669"/>
    <property type="project" value="InterPro"/>
</dbReference>